<proteinExistence type="predicted"/>
<evidence type="ECO:0000313" key="3">
    <source>
        <dbReference type="Proteomes" id="UP000322499"/>
    </source>
</evidence>
<name>A0A5S5CLF7_9ACTN</name>
<gene>
    <name evidence="2" type="ORF">BD833_1202</name>
</gene>
<organism evidence="2 3">
    <name type="scientific">Blastococcus xanthinilyticus</name>
    <dbReference type="NCBI Taxonomy" id="1564164"/>
    <lineage>
        <taxon>Bacteria</taxon>
        <taxon>Bacillati</taxon>
        <taxon>Actinomycetota</taxon>
        <taxon>Actinomycetes</taxon>
        <taxon>Geodermatophilales</taxon>
        <taxon>Geodermatophilaceae</taxon>
        <taxon>Blastococcus</taxon>
    </lineage>
</organism>
<protein>
    <submittedName>
        <fullName evidence="2">P63C domain-containing protein</fullName>
    </submittedName>
</protein>
<dbReference type="AlphaFoldDB" id="A0A5S5CLF7"/>
<dbReference type="Pfam" id="PF10546">
    <property type="entry name" value="P63C"/>
    <property type="match status" value="1"/>
</dbReference>
<evidence type="ECO:0000259" key="1">
    <source>
        <dbReference type="Pfam" id="PF10546"/>
    </source>
</evidence>
<keyword evidence="3" id="KW-1185">Reference proteome</keyword>
<accession>A0A5S5CLF7</accession>
<comment type="caution">
    <text evidence="2">The sequence shown here is derived from an EMBL/GenBank/DDBJ whole genome shotgun (WGS) entry which is preliminary data.</text>
</comment>
<dbReference type="InterPro" id="IPR018874">
    <property type="entry name" value="Phage_Mx8_p63_C"/>
</dbReference>
<feature type="domain" description="Bacteriophage Mx8 p63 C-terminal" evidence="1">
    <location>
        <begin position="210"/>
        <end position="302"/>
    </location>
</feature>
<evidence type="ECO:0000313" key="2">
    <source>
        <dbReference type="EMBL" id="TYP82018.1"/>
    </source>
</evidence>
<dbReference type="EMBL" id="VNHW01000020">
    <property type="protein sequence ID" value="TYP82018.1"/>
    <property type="molecule type" value="Genomic_DNA"/>
</dbReference>
<dbReference type="Proteomes" id="UP000322499">
    <property type="component" value="Unassembled WGS sequence"/>
</dbReference>
<dbReference type="RefSeq" id="WP_166535060.1">
    <property type="nucleotide sequence ID" value="NZ_VNHW01000020.1"/>
</dbReference>
<reference evidence="2 3" key="1">
    <citation type="submission" date="2019-07" db="EMBL/GenBank/DDBJ databases">
        <title>Genomic Encyclopedia of Archaeal and Bacterial Type Strains, Phase II (KMG-II): from individual species to whole genera.</title>
        <authorList>
            <person name="Goeker M."/>
        </authorList>
    </citation>
    <scope>NUCLEOTIDE SEQUENCE [LARGE SCALE GENOMIC DNA]</scope>
    <source>
        <strain evidence="2 3">DSM 46842</strain>
    </source>
</reference>
<sequence length="359" mass="39990">MSDSTDVEDATNAALFHLGASEGGKARARRLTPEQRSEIARRAAEARWVGKARRAPHSGALKIGDKRIECAVLEDGTRVLSQGTMLEALGRAKSMGRRGGPDDDKRAPFLSANNLEPFIGAELLEKLAPIEYKMAGQRFMSVGYRAEALPEVCDVYLAARRAGALLPSQAGAADAAEILIRSLAKVGIIALVDEATGYQEARARDELRRLLEQYVAEAFRPWVKTFPNMFFEEIYRLHGWTWVEGKAKHPQYVGVFINTYVYDHLPEGVADELRRVNPTLPSGRRARKHHQHLTVDTGSVHLDRQITSVTTLMQVSDTIEEFKELFGRKYGPKPQPKVLRVEVGPDDEVMTLFEVDEPS</sequence>